<evidence type="ECO:0000259" key="7">
    <source>
        <dbReference type="PROSITE" id="PS51296"/>
    </source>
</evidence>
<dbReference type="GO" id="GO:0008942">
    <property type="term" value="F:nitrite reductase [NAD(P)H] activity"/>
    <property type="evidence" value="ECO:0007669"/>
    <property type="project" value="InterPro"/>
</dbReference>
<comment type="caution">
    <text evidence="8">The sequence shown here is derived from an EMBL/GenBank/DDBJ whole genome shotgun (WGS) entry which is preliminary data.</text>
</comment>
<keyword evidence="2" id="KW-0479">Metal-binding</keyword>
<dbReference type="SUPFAM" id="SSF50022">
    <property type="entry name" value="ISP domain"/>
    <property type="match status" value="1"/>
</dbReference>
<dbReference type="GO" id="GO:0046872">
    <property type="term" value="F:metal ion binding"/>
    <property type="evidence" value="ECO:0007669"/>
    <property type="project" value="UniProtKB-KW"/>
</dbReference>
<accession>A0A1F6TEJ4</accession>
<reference evidence="8 9" key="1">
    <citation type="journal article" date="2016" name="Nat. Commun.">
        <title>Thousands of microbial genomes shed light on interconnected biogeochemical processes in an aquifer system.</title>
        <authorList>
            <person name="Anantharaman K."/>
            <person name="Brown C.T."/>
            <person name="Hug L.A."/>
            <person name="Sharon I."/>
            <person name="Castelle C.J."/>
            <person name="Probst A.J."/>
            <person name="Thomas B.C."/>
            <person name="Singh A."/>
            <person name="Wilkins M.J."/>
            <person name="Karaoz U."/>
            <person name="Brodie E.L."/>
            <person name="Williams K.H."/>
            <person name="Hubbard S.S."/>
            <person name="Banfield J.F."/>
        </authorList>
    </citation>
    <scope>NUCLEOTIDE SEQUENCE [LARGE SCALE GENOMIC DNA]</scope>
</reference>
<keyword evidence="5" id="KW-0411">Iron-sulfur</keyword>
<dbReference type="PROSITE" id="PS51296">
    <property type="entry name" value="RIESKE"/>
    <property type="match status" value="1"/>
</dbReference>
<proteinExistence type="predicted"/>
<keyword evidence="3" id="KW-0560">Oxidoreductase</keyword>
<evidence type="ECO:0000313" key="9">
    <source>
        <dbReference type="Proteomes" id="UP000177925"/>
    </source>
</evidence>
<dbReference type="CDD" id="cd03530">
    <property type="entry name" value="Rieske_NirD_small_Bacillus"/>
    <property type="match status" value="1"/>
</dbReference>
<dbReference type="InterPro" id="IPR017941">
    <property type="entry name" value="Rieske_2Fe-2S"/>
</dbReference>
<dbReference type="Proteomes" id="UP000177925">
    <property type="component" value="Unassembled WGS sequence"/>
</dbReference>
<dbReference type="STRING" id="1817758.A2150_02080"/>
<evidence type="ECO:0000256" key="5">
    <source>
        <dbReference type="ARBA" id="ARBA00023014"/>
    </source>
</evidence>
<dbReference type="GO" id="GO:0051537">
    <property type="term" value="F:2 iron, 2 sulfur cluster binding"/>
    <property type="evidence" value="ECO:0007669"/>
    <property type="project" value="UniProtKB-KW"/>
</dbReference>
<evidence type="ECO:0000256" key="4">
    <source>
        <dbReference type="ARBA" id="ARBA00023004"/>
    </source>
</evidence>
<dbReference type="PANTHER" id="PTHR21496:SF23">
    <property type="entry name" value="3-PHENYLPROPIONATE_CINNAMIC ACID DIOXYGENASE FERREDOXIN SUBUNIT"/>
    <property type="match status" value="1"/>
</dbReference>
<evidence type="ECO:0000256" key="3">
    <source>
        <dbReference type="ARBA" id="ARBA00023002"/>
    </source>
</evidence>
<protein>
    <recommendedName>
        <fullName evidence="7">Rieske domain-containing protein</fullName>
    </recommendedName>
</protein>
<gene>
    <name evidence="8" type="ORF">A2150_02080</name>
</gene>
<organism evidence="8 9">
    <name type="scientific">Candidatus Muproteobacteria bacterium RBG_16_64_11</name>
    <dbReference type="NCBI Taxonomy" id="1817758"/>
    <lineage>
        <taxon>Bacteria</taxon>
        <taxon>Pseudomonadati</taxon>
        <taxon>Pseudomonadota</taxon>
        <taxon>Candidatus Muproteobacteria</taxon>
    </lineage>
</organism>
<dbReference type="Pfam" id="PF13806">
    <property type="entry name" value="Rieske_2"/>
    <property type="match status" value="1"/>
</dbReference>
<dbReference type="NCBIfam" id="TIGR02378">
    <property type="entry name" value="nirD_assim_sml"/>
    <property type="match status" value="1"/>
</dbReference>
<evidence type="ECO:0000256" key="6">
    <source>
        <dbReference type="ARBA" id="ARBA00023063"/>
    </source>
</evidence>
<evidence type="ECO:0000313" key="8">
    <source>
        <dbReference type="EMBL" id="OGI43561.1"/>
    </source>
</evidence>
<sequence>MTTTAIEAELKWVVACDIADIPSPGARCVRTPRGNVALFRTGTGELFALEDRCPHRGGPLSQGMVFGGHVACPLHGMVFELESGAAVAPDKGEVQRYPVRREGERVLIGLPLRDEA</sequence>
<keyword evidence="4" id="KW-0408">Iron</keyword>
<feature type="domain" description="Rieske" evidence="7">
    <location>
        <begin position="13"/>
        <end position="108"/>
    </location>
</feature>
<evidence type="ECO:0000256" key="1">
    <source>
        <dbReference type="ARBA" id="ARBA00022714"/>
    </source>
</evidence>
<dbReference type="PANTHER" id="PTHR21496">
    <property type="entry name" value="FERREDOXIN-RELATED"/>
    <property type="match status" value="1"/>
</dbReference>
<dbReference type="InterPro" id="IPR012748">
    <property type="entry name" value="Rieske-like_NirD"/>
</dbReference>
<dbReference type="AlphaFoldDB" id="A0A1F6TEJ4"/>
<dbReference type="EMBL" id="MFSS01000048">
    <property type="protein sequence ID" value="OGI43561.1"/>
    <property type="molecule type" value="Genomic_DNA"/>
</dbReference>
<evidence type="ECO:0000256" key="2">
    <source>
        <dbReference type="ARBA" id="ARBA00022723"/>
    </source>
</evidence>
<name>A0A1F6TEJ4_9PROT</name>
<dbReference type="GO" id="GO:0042128">
    <property type="term" value="P:nitrate assimilation"/>
    <property type="evidence" value="ECO:0007669"/>
    <property type="project" value="UniProtKB-KW"/>
</dbReference>
<keyword evidence="1" id="KW-0001">2Fe-2S</keyword>
<dbReference type="Gene3D" id="2.102.10.10">
    <property type="entry name" value="Rieske [2Fe-2S] iron-sulphur domain"/>
    <property type="match status" value="1"/>
</dbReference>
<keyword evidence="6" id="KW-0534">Nitrate assimilation</keyword>
<dbReference type="InterPro" id="IPR036922">
    <property type="entry name" value="Rieske_2Fe-2S_sf"/>
</dbReference>